<dbReference type="AlphaFoldDB" id="A0A2K0TDK7"/>
<accession>A0A2K0TDK7</accession>
<proteinExistence type="predicted"/>
<dbReference type="Proteomes" id="UP000236546">
    <property type="component" value="Unassembled WGS sequence"/>
</dbReference>
<dbReference type="EMBL" id="MTYH01000037">
    <property type="protein sequence ID" value="PNP43614.1"/>
    <property type="molecule type" value="Genomic_DNA"/>
</dbReference>
<evidence type="ECO:0000313" key="1">
    <source>
        <dbReference type="EMBL" id="PNP43614.1"/>
    </source>
</evidence>
<comment type="caution">
    <text evidence="1">The sequence shown here is derived from an EMBL/GenBank/DDBJ whole genome shotgun (WGS) entry which is preliminary data.</text>
</comment>
<sequence>MSAADAVTYVLANAGVTPRDELDTFVVNIVKSFGNQGTLYKNQANTGVSNGGYGTL</sequence>
<evidence type="ECO:0000313" key="2">
    <source>
        <dbReference type="Proteomes" id="UP000236546"/>
    </source>
</evidence>
<gene>
    <name evidence="1" type="ORF">TGAMA5MH_04586</name>
</gene>
<reference evidence="1 2" key="1">
    <citation type="submission" date="2017-02" db="EMBL/GenBank/DDBJ databases">
        <title>Genomes of Trichoderma spp. with biocontrol activity.</title>
        <authorList>
            <person name="Gardiner D."/>
            <person name="Kazan K."/>
            <person name="Vos C."/>
            <person name="Harvey P."/>
        </authorList>
    </citation>
    <scope>NUCLEOTIDE SEQUENCE [LARGE SCALE GENOMIC DNA]</scope>
    <source>
        <strain evidence="1 2">A5MH</strain>
    </source>
</reference>
<organism evidence="1 2">
    <name type="scientific">Trichoderma gamsii</name>
    <dbReference type="NCBI Taxonomy" id="398673"/>
    <lineage>
        <taxon>Eukaryota</taxon>
        <taxon>Fungi</taxon>
        <taxon>Dikarya</taxon>
        <taxon>Ascomycota</taxon>
        <taxon>Pezizomycotina</taxon>
        <taxon>Sordariomycetes</taxon>
        <taxon>Hypocreomycetidae</taxon>
        <taxon>Hypocreales</taxon>
        <taxon>Hypocreaceae</taxon>
        <taxon>Trichoderma</taxon>
    </lineage>
</organism>
<protein>
    <submittedName>
        <fullName evidence="1">Uncharacterized protein</fullName>
    </submittedName>
</protein>
<name>A0A2K0TDK7_9HYPO</name>